<dbReference type="RefSeq" id="WP_111145385.1">
    <property type="nucleotide sequence ID" value="NZ_QKRB01000031.1"/>
</dbReference>
<feature type="transmembrane region" description="Helical" evidence="1">
    <location>
        <begin position="45"/>
        <end position="66"/>
    </location>
</feature>
<evidence type="ECO:0000313" key="3">
    <source>
        <dbReference type="Proteomes" id="UP000249522"/>
    </source>
</evidence>
<keyword evidence="1" id="KW-0812">Transmembrane</keyword>
<keyword evidence="1" id="KW-1133">Transmembrane helix</keyword>
<evidence type="ECO:0000313" key="2">
    <source>
        <dbReference type="EMBL" id="PZD97058.1"/>
    </source>
</evidence>
<sequence>MSDQDLMILLACALFMVSGVLALIAESKEGTFSEKCVSFGVSRGLSVNLLCGFTGLAGAASFWALMQLFN</sequence>
<comment type="caution">
    <text evidence="2">The sequence shown here is derived from an EMBL/GenBank/DDBJ whole genome shotgun (WGS) entry which is preliminary data.</text>
</comment>
<protein>
    <submittedName>
        <fullName evidence="2">Uncharacterized protein</fullName>
    </submittedName>
</protein>
<gene>
    <name evidence="2" type="ORF">DNH61_03960</name>
</gene>
<evidence type="ECO:0000256" key="1">
    <source>
        <dbReference type="SAM" id="Phobius"/>
    </source>
</evidence>
<dbReference type="Proteomes" id="UP000249522">
    <property type="component" value="Unassembled WGS sequence"/>
</dbReference>
<accession>A0A2W1LA06</accession>
<organism evidence="2 3">
    <name type="scientific">Paenibacillus sambharensis</name>
    <dbReference type="NCBI Taxonomy" id="1803190"/>
    <lineage>
        <taxon>Bacteria</taxon>
        <taxon>Bacillati</taxon>
        <taxon>Bacillota</taxon>
        <taxon>Bacilli</taxon>
        <taxon>Bacillales</taxon>
        <taxon>Paenibacillaceae</taxon>
        <taxon>Paenibacillus</taxon>
    </lineage>
</organism>
<name>A0A2W1LA06_9BACL</name>
<reference evidence="2 3" key="1">
    <citation type="submission" date="2018-06" db="EMBL/GenBank/DDBJ databases">
        <title>Paenibacillus imtechensis sp. nov.</title>
        <authorList>
            <person name="Pinnaka A.K."/>
            <person name="Singh H."/>
            <person name="Kaur M."/>
        </authorList>
    </citation>
    <scope>NUCLEOTIDE SEQUENCE [LARGE SCALE GENOMIC DNA]</scope>
    <source>
        <strain evidence="2 3">SMB1</strain>
    </source>
</reference>
<keyword evidence="3" id="KW-1185">Reference proteome</keyword>
<feature type="transmembrane region" description="Helical" evidence="1">
    <location>
        <begin position="6"/>
        <end position="25"/>
    </location>
</feature>
<dbReference type="EMBL" id="QKRB01000031">
    <property type="protein sequence ID" value="PZD97058.1"/>
    <property type="molecule type" value="Genomic_DNA"/>
</dbReference>
<dbReference type="AlphaFoldDB" id="A0A2W1LA06"/>
<keyword evidence="1" id="KW-0472">Membrane</keyword>
<proteinExistence type="predicted"/>